<proteinExistence type="inferred from homology"/>
<dbReference type="InterPro" id="IPR001764">
    <property type="entry name" value="Glyco_hydro_3_N"/>
</dbReference>
<protein>
    <recommendedName>
        <fullName evidence="3">beta-N-acetylhexosaminidase</fullName>
        <ecNumber evidence="3">3.2.1.52</ecNumber>
    </recommendedName>
</protein>
<evidence type="ECO:0000259" key="6">
    <source>
        <dbReference type="Pfam" id="PF00933"/>
    </source>
</evidence>
<evidence type="ECO:0000256" key="2">
    <source>
        <dbReference type="ARBA" id="ARBA00005336"/>
    </source>
</evidence>
<evidence type="ECO:0000256" key="1">
    <source>
        <dbReference type="ARBA" id="ARBA00001231"/>
    </source>
</evidence>
<evidence type="ECO:0000256" key="4">
    <source>
        <dbReference type="ARBA" id="ARBA00022801"/>
    </source>
</evidence>
<keyword evidence="4 7" id="KW-0378">Hydrolase</keyword>
<name>A0ABU3B4X6_9GAMM</name>
<gene>
    <name evidence="7" type="primary">nagZ</name>
    <name evidence="7" type="ORF">RM531_00175</name>
</gene>
<dbReference type="PANTHER" id="PTHR30480:SF13">
    <property type="entry name" value="BETA-HEXOSAMINIDASE"/>
    <property type="match status" value="1"/>
</dbReference>
<dbReference type="Pfam" id="PF00933">
    <property type="entry name" value="Glyco_hydro_3"/>
    <property type="match status" value="1"/>
</dbReference>
<evidence type="ECO:0000256" key="3">
    <source>
        <dbReference type="ARBA" id="ARBA00012663"/>
    </source>
</evidence>
<evidence type="ECO:0000313" key="7">
    <source>
        <dbReference type="EMBL" id="MDT0616877.1"/>
    </source>
</evidence>
<organism evidence="7 8">
    <name type="scientific">Spectribacter acetivorans</name>
    <dbReference type="NCBI Taxonomy" id="3075603"/>
    <lineage>
        <taxon>Bacteria</taxon>
        <taxon>Pseudomonadati</taxon>
        <taxon>Pseudomonadota</taxon>
        <taxon>Gammaproteobacteria</taxon>
        <taxon>Salinisphaerales</taxon>
        <taxon>Salinisphaeraceae</taxon>
        <taxon>Spectribacter</taxon>
    </lineage>
</organism>
<dbReference type="Gene3D" id="3.20.20.300">
    <property type="entry name" value="Glycoside hydrolase, family 3, N-terminal domain"/>
    <property type="match status" value="1"/>
</dbReference>
<keyword evidence="8" id="KW-1185">Reference proteome</keyword>
<dbReference type="GO" id="GO:0004563">
    <property type="term" value="F:beta-N-acetylhexosaminidase activity"/>
    <property type="evidence" value="ECO:0007669"/>
    <property type="project" value="UniProtKB-EC"/>
</dbReference>
<feature type="domain" description="Glycoside hydrolase family 3 N-terminal" evidence="6">
    <location>
        <begin position="15"/>
        <end position="295"/>
    </location>
</feature>
<keyword evidence="5 7" id="KW-0326">Glycosidase</keyword>
<dbReference type="RefSeq" id="WP_311656376.1">
    <property type="nucleotide sequence ID" value="NZ_JAVRHY010000001.1"/>
</dbReference>
<accession>A0ABU3B4X6</accession>
<dbReference type="EC" id="3.2.1.52" evidence="3"/>
<dbReference type="InterPro" id="IPR050226">
    <property type="entry name" value="NagZ_Beta-hexosaminidase"/>
</dbReference>
<dbReference type="PANTHER" id="PTHR30480">
    <property type="entry name" value="BETA-HEXOSAMINIDASE-RELATED"/>
    <property type="match status" value="1"/>
</dbReference>
<sequence length="340" mass="35651">MSTPGPLMIDVAGTRLDASDRALLAEPLVGGVLLFSRNFVSVAQLGELCAAIRELRPELLIAADYEGGRVQRFREGMTPIPSMGTIGAHHDADPHAARALAADCGRVIGAELAALDIDLAFAPVLDRDYGCSTVIGDRAFHADGGVVAALGGALRAGMAEAGLAATGKHFPGHGAVVADSHETLPVDERPLADLQADTAPFAALIETGLESVMMAHVRYPAVCDELASLSSTWIGGRLRGELGFTGVVFCDDLSMGGAAVVGDYLTRAHKALAAGCQMLPVCNNREAVRSLVEQLPRPADFDPTPLMRLRRRHDMTIDESTLAAARSRVTALARPADGQC</sequence>
<evidence type="ECO:0000313" key="8">
    <source>
        <dbReference type="Proteomes" id="UP001259982"/>
    </source>
</evidence>
<dbReference type="EMBL" id="JAVRHY010000001">
    <property type="protein sequence ID" value="MDT0616877.1"/>
    <property type="molecule type" value="Genomic_DNA"/>
</dbReference>
<dbReference type="InterPro" id="IPR036962">
    <property type="entry name" value="Glyco_hydro_3_N_sf"/>
</dbReference>
<comment type="similarity">
    <text evidence="2">Belongs to the glycosyl hydrolase 3 family.</text>
</comment>
<comment type="caution">
    <text evidence="7">The sequence shown here is derived from an EMBL/GenBank/DDBJ whole genome shotgun (WGS) entry which is preliminary data.</text>
</comment>
<dbReference type="NCBIfam" id="NF003740">
    <property type="entry name" value="PRK05337.1"/>
    <property type="match status" value="1"/>
</dbReference>
<dbReference type="InterPro" id="IPR017853">
    <property type="entry name" value="GH"/>
</dbReference>
<dbReference type="Proteomes" id="UP001259982">
    <property type="component" value="Unassembled WGS sequence"/>
</dbReference>
<comment type="catalytic activity">
    <reaction evidence="1">
        <text>Hydrolysis of terminal non-reducing N-acetyl-D-hexosamine residues in N-acetyl-beta-D-hexosaminides.</text>
        <dbReference type="EC" id="3.2.1.52"/>
    </reaction>
</comment>
<reference evidence="7 8" key="1">
    <citation type="submission" date="2023-09" db="EMBL/GenBank/DDBJ databases">
        <authorList>
            <person name="Rey-Velasco X."/>
        </authorList>
    </citation>
    <scope>NUCLEOTIDE SEQUENCE [LARGE SCALE GENOMIC DNA]</scope>
    <source>
        <strain evidence="7 8">P385</strain>
    </source>
</reference>
<evidence type="ECO:0000256" key="5">
    <source>
        <dbReference type="ARBA" id="ARBA00023295"/>
    </source>
</evidence>
<dbReference type="SUPFAM" id="SSF51445">
    <property type="entry name" value="(Trans)glycosidases"/>
    <property type="match status" value="1"/>
</dbReference>